<keyword evidence="2" id="KW-0472">Membrane</keyword>
<keyword evidence="2" id="KW-0812">Transmembrane</keyword>
<evidence type="ECO:0000256" key="2">
    <source>
        <dbReference type="SAM" id="Phobius"/>
    </source>
</evidence>
<keyword evidence="4" id="KW-1185">Reference proteome</keyword>
<accession>A0A8J3BPF2</accession>
<dbReference type="EMBL" id="BMNR01000004">
    <property type="protein sequence ID" value="GGK25754.1"/>
    <property type="molecule type" value="Genomic_DNA"/>
</dbReference>
<evidence type="ECO:0000313" key="4">
    <source>
        <dbReference type="Proteomes" id="UP000612329"/>
    </source>
</evidence>
<reference evidence="3" key="1">
    <citation type="journal article" date="2014" name="Int. J. Syst. Evol. Microbiol.">
        <title>Complete genome sequence of Corynebacterium casei LMG S-19264T (=DSM 44701T), isolated from a smear-ripened cheese.</title>
        <authorList>
            <consortium name="US DOE Joint Genome Institute (JGI-PGF)"/>
            <person name="Walter F."/>
            <person name="Albersmeier A."/>
            <person name="Kalinowski J."/>
            <person name="Ruckert C."/>
        </authorList>
    </citation>
    <scope>NUCLEOTIDE SEQUENCE</scope>
    <source>
        <strain evidence="3">JCM 12862</strain>
    </source>
</reference>
<evidence type="ECO:0000313" key="3">
    <source>
        <dbReference type="EMBL" id="GGK25754.1"/>
    </source>
</evidence>
<keyword evidence="1" id="KW-0175">Coiled coil</keyword>
<keyword evidence="2" id="KW-1133">Transmembrane helix</keyword>
<name>A0A8J3BPF2_9FLAO</name>
<evidence type="ECO:0000256" key="1">
    <source>
        <dbReference type="SAM" id="Coils"/>
    </source>
</evidence>
<reference evidence="3" key="2">
    <citation type="submission" date="2020-09" db="EMBL/GenBank/DDBJ databases">
        <authorList>
            <person name="Sun Q."/>
            <person name="Ohkuma M."/>
        </authorList>
    </citation>
    <scope>NUCLEOTIDE SEQUENCE</scope>
    <source>
        <strain evidence="3">JCM 12862</strain>
    </source>
</reference>
<protein>
    <submittedName>
        <fullName evidence="3">Uncharacterized protein</fullName>
    </submittedName>
</protein>
<dbReference type="Proteomes" id="UP000612329">
    <property type="component" value="Unassembled WGS sequence"/>
</dbReference>
<gene>
    <name evidence="3" type="ORF">GCM10007962_20050</name>
</gene>
<feature type="transmembrane region" description="Helical" evidence="2">
    <location>
        <begin position="6"/>
        <end position="28"/>
    </location>
</feature>
<dbReference type="RefSeq" id="WP_188652621.1">
    <property type="nucleotide sequence ID" value="NZ_BMNR01000004.1"/>
</dbReference>
<comment type="caution">
    <text evidence="3">The sequence shown here is derived from an EMBL/GenBank/DDBJ whole genome shotgun (WGS) entry which is preliminary data.</text>
</comment>
<sequence>MENGYVILGIIALLFLSMYGYAYASVALEKIQEKKAKKLELKKEALRLEEKALKQKIRDEKTSQLLKRSEEIKLELQKLEEKKNEQEVKRLKIS</sequence>
<feature type="coiled-coil region" evidence="1">
    <location>
        <begin position="24"/>
        <end position="89"/>
    </location>
</feature>
<organism evidence="3 4">
    <name type="scientific">Yeosuana aromativorans</name>
    <dbReference type="NCBI Taxonomy" id="288019"/>
    <lineage>
        <taxon>Bacteria</taxon>
        <taxon>Pseudomonadati</taxon>
        <taxon>Bacteroidota</taxon>
        <taxon>Flavobacteriia</taxon>
        <taxon>Flavobacteriales</taxon>
        <taxon>Flavobacteriaceae</taxon>
        <taxon>Yeosuana</taxon>
    </lineage>
</organism>
<proteinExistence type="predicted"/>
<dbReference type="AlphaFoldDB" id="A0A8J3BPF2"/>